<dbReference type="PANTHER" id="PTHR35458:SF8">
    <property type="entry name" value="SLR0650 PROTEIN"/>
    <property type="match status" value="1"/>
</dbReference>
<dbReference type="Gene3D" id="3.40.50.1010">
    <property type="entry name" value="5'-nuclease"/>
    <property type="match status" value="1"/>
</dbReference>
<sequence>MADAQRKPWFEINKRPALLKKDAGRLSLLDLSMLSYSDQRVGVFIDTQNMYYSARSIFGRKVNFNNIVKEAVGECKLIQAIAYVVRTKSEEEKPFIDALSNAGIKLREKELMEYLSGQKKADWDVGLTVDVIRMLDMLDVIVLVSGDGDFIYLSDYVQSRGRMMHVMSFRETTSSRLIEAADVYTNMSDQTKKFLIGPTRRGPMRPPRGGEILIEKE</sequence>
<dbReference type="GO" id="GO:0004540">
    <property type="term" value="F:RNA nuclease activity"/>
    <property type="evidence" value="ECO:0007669"/>
    <property type="project" value="InterPro"/>
</dbReference>
<dbReference type="EMBL" id="LCAH01000014">
    <property type="protein sequence ID" value="KKR86365.1"/>
    <property type="molecule type" value="Genomic_DNA"/>
</dbReference>
<gene>
    <name evidence="2" type="ORF">UU35_C0014G0008</name>
</gene>
<dbReference type="AlphaFoldDB" id="A0A0G0WPE9"/>
<protein>
    <recommendedName>
        <fullName evidence="1">NYN domain-containing protein</fullName>
    </recommendedName>
</protein>
<dbReference type="Proteomes" id="UP000034616">
    <property type="component" value="Unassembled WGS sequence"/>
</dbReference>
<reference evidence="2 3" key="1">
    <citation type="journal article" date="2015" name="Nature">
        <title>rRNA introns, odd ribosomes, and small enigmatic genomes across a large radiation of phyla.</title>
        <authorList>
            <person name="Brown C.T."/>
            <person name="Hug L.A."/>
            <person name="Thomas B.C."/>
            <person name="Sharon I."/>
            <person name="Castelle C.J."/>
            <person name="Singh A."/>
            <person name="Wilkins M.J."/>
            <person name="Williams K.H."/>
            <person name="Banfield J.F."/>
        </authorList>
    </citation>
    <scope>NUCLEOTIDE SEQUENCE [LARGE SCALE GENOMIC DNA]</scope>
</reference>
<evidence type="ECO:0000313" key="3">
    <source>
        <dbReference type="Proteomes" id="UP000034616"/>
    </source>
</evidence>
<organism evidence="2 3">
    <name type="scientific">Candidatus Uhrbacteria bacterium GW2011_GWC2_41_11</name>
    <dbReference type="NCBI Taxonomy" id="1618985"/>
    <lineage>
        <taxon>Bacteria</taxon>
        <taxon>Candidatus Uhriibacteriota</taxon>
    </lineage>
</organism>
<dbReference type="InterPro" id="IPR021139">
    <property type="entry name" value="NYN"/>
</dbReference>
<dbReference type="CDD" id="cd10911">
    <property type="entry name" value="PIN_LabA"/>
    <property type="match status" value="1"/>
</dbReference>
<evidence type="ECO:0000259" key="1">
    <source>
        <dbReference type="Pfam" id="PF01936"/>
    </source>
</evidence>
<dbReference type="InterPro" id="IPR047140">
    <property type="entry name" value="LabA"/>
</dbReference>
<proteinExistence type="predicted"/>
<name>A0A0G0WPE9_9BACT</name>
<accession>A0A0G0WPE9</accession>
<comment type="caution">
    <text evidence="2">The sequence shown here is derived from an EMBL/GenBank/DDBJ whole genome shotgun (WGS) entry which is preliminary data.</text>
</comment>
<dbReference type="Pfam" id="PF01936">
    <property type="entry name" value="NYN"/>
    <property type="match status" value="1"/>
</dbReference>
<dbReference type="PATRIC" id="fig|1618985.3.peg.865"/>
<feature type="domain" description="NYN" evidence="1">
    <location>
        <begin position="40"/>
        <end position="186"/>
    </location>
</feature>
<evidence type="ECO:0000313" key="2">
    <source>
        <dbReference type="EMBL" id="KKR86365.1"/>
    </source>
</evidence>
<dbReference type="PANTHER" id="PTHR35458">
    <property type="entry name" value="SLR0755 PROTEIN"/>
    <property type="match status" value="1"/>
</dbReference>